<feature type="region of interest" description="Disordered" evidence="17">
    <location>
        <begin position="2127"/>
        <end position="2191"/>
    </location>
</feature>
<dbReference type="FunFam" id="2.60.40.10:FF:000541">
    <property type="entry name" value="striated muscle preferentially expressed protein kinase"/>
    <property type="match status" value="1"/>
</dbReference>
<feature type="binding site" evidence="16">
    <location>
        <position position="1317"/>
    </location>
    <ligand>
        <name>ATP</name>
        <dbReference type="ChEBI" id="CHEBI:30616"/>
    </ligand>
</feature>
<dbReference type="SUPFAM" id="SSF49265">
    <property type="entry name" value="Fibronectin type III"/>
    <property type="match status" value="1"/>
</dbReference>
<feature type="region of interest" description="Disordered" evidence="17">
    <location>
        <begin position="1880"/>
        <end position="1916"/>
    </location>
</feature>
<evidence type="ECO:0000313" key="22">
    <source>
        <dbReference type="Proteomes" id="UP000694427"/>
    </source>
</evidence>
<dbReference type="InterPro" id="IPR011009">
    <property type="entry name" value="Kinase-like_dom_sf"/>
</dbReference>
<keyword evidence="10 16" id="KW-0067">ATP-binding</keyword>
<dbReference type="InterPro" id="IPR013098">
    <property type="entry name" value="Ig_I-set"/>
</dbReference>
<dbReference type="Gene3D" id="1.10.510.10">
    <property type="entry name" value="Transferase(Phosphotransferase) domain 1"/>
    <property type="match status" value="2"/>
</dbReference>
<name>A0A8C1IN23_CYPCA</name>
<evidence type="ECO:0000256" key="13">
    <source>
        <dbReference type="ARBA" id="ARBA00023319"/>
    </source>
</evidence>
<dbReference type="GO" id="GO:0005524">
    <property type="term" value="F:ATP binding"/>
    <property type="evidence" value="ECO:0007669"/>
    <property type="project" value="UniProtKB-UniRule"/>
</dbReference>
<keyword evidence="8 16" id="KW-0547">Nucleotide-binding</keyword>
<dbReference type="CDD" id="cd00063">
    <property type="entry name" value="FN3"/>
    <property type="match status" value="2"/>
</dbReference>
<evidence type="ECO:0000259" key="20">
    <source>
        <dbReference type="PROSITE" id="PS50853"/>
    </source>
</evidence>
<dbReference type="Pfam" id="PF00069">
    <property type="entry name" value="Pkinase"/>
    <property type="match status" value="2"/>
</dbReference>
<dbReference type="InterPro" id="IPR003599">
    <property type="entry name" value="Ig_sub"/>
</dbReference>
<gene>
    <name evidence="21" type="primary">spega</name>
</gene>
<dbReference type="PROSITE" id="PS50011">
    <property type="entry name" value="PROTEIN_KINASE_DOM"/>
    <property type="match status" value="2"/>
</dbReference>
<reference evidence="21" key="2">
    <citation type="submission" date="2025-09" db="UniProtKB">
        <authorList>
            <consortium name="Ensembl"/>
        </authorList>
    </citation>
    <scope>IDENTIFICATION</scope>
</reference>
<comment type="similarity">
    <text evidence="2">Belongs to the protein kinase superfamily. CAMK Ser/Thr protein kinase family.</text>
</comment>
<sequence length="3056" mass="340650">MKKAELVKRNSSSMISPTQETLMEQSPVEAPPVFLRKLKRAAVAAGCDVRLRVSVGGNPRPTLHWYHNDDPLINDHEDYDGLWIRDCKQADGGLYTCVAVNHLGEARTSAVLAVLDLGEDSNSTEDESAEPQVSMEMKEHFMPPQGEAINSQPTGRGRAVLSYIPGDGPVVEREIQNLGSRAPGLQDPLSPSRDQLDFIKKETSPFVETQPFQNAQGPITLSDVEPTTDPTAAYNGTKTAINGAELPVKITSSAQFQSSGSQDKSSFQTPKASQASSKILDKVRAFEEQRHSSNIPKLSSSRLSWGFNRTSSCNSEDSRSKSGKLQDNSKSDVALKRSFFKQKASSLEEQSTYVQKHFQSKLSEELHRIKKLVGKSNIKKAFSMDQLTQTDKQSTGNTDSVPAQVIQKVEETTNSKDLLESRERWSALPKEESQQLQKKKLADESKQPERKSPPDITENQWRKHSKPRWLFDRQVISEKVTFSKIPGQCSPMVPRTNMSSKLPKSPAEIPPTQPIKQGGLVQAPQKPPRLYGSISVLPKSFKEREEKKDSSLIPKMTIPTIVAENKPVDEETHKAEKGQKEVNKHEGKIARRNRDVEGPMEIFGNYMSVEEDPAEAPMSEPALKNAVVAAGSVMMLQKGGKLVPRAPAESSLTITRPMQDVKVKAGETALFECFITGPHTVDVDWLTNGKLIQPALFDCKMQFDGHRCRLLFKSAHEDDSGSYSCKISSAKEELICTANLLVIPSKEPLFTRKLEALEATEGRSAQFDCKVSGSPPPEVNWTHCEQPVVESDNIRIVKVNGRHSLFITHINKESEGLYTVFARNVHGEAESSAELYVQEPRPAISTHMSRLEKMPSIPEEPEVFEGEVEHRTIPDFIKPLSDLEVVEGKEAVLKCRVTGLPYPKIIWYHNGTKIESSDDRKMIQYRDVHSLVINSVCHGHSGVYKCVISNNVGKAVCYAHLYVAVSLPEPPDGPPVIESVTGRTVSLSWKIPKNLNPPIDPASLMYIVQQQALGSTQWTTIASSLKDTSYTVTSLSKGVCYSFRVLNTTGKASSKPSQPTDLVQLCDRGQYLHKAPVILDKPDIVYVVENQPVTITITLNHVRATGTWKRRGVMLLNKPGALEMTMPDDDQHALHIAKVKSTDVGQLIFMANNQYGSDLCTLQLAMAVPPSFETIMEDLDVCVGETSRFAVVVDGKPDPDILWYKDNVLLAESSHFTFVYDDRECSLVVLNAQPEDEGVYTCTAKNQAGSVSCKAELTVHTAKNVEEKEEQMEDEGTILWRMRRLTDYYDIHKEIGRGAFSYIKRVTQPNGQTFAAKFISLRAKRKACALREMTLLSELDHEKIIHFYDAFEKRRVVVIITELCHEELLERITKRTTILESEVQSIIRQLLEGIDYLHQNDIIHLDIKPENILMADQKSDHIRICDFGNALKVEPNEELYCKYGTPEFIAPEIINQSPISKSTDIWPVGVITYLCLTGVSPFAGENDRDTLLNIRSYNVAFEERMFKDLCREAKGFIIKLLVASKLRPDATECLLHPWFKSLVKGKSINTTLHKQVLARRKWQCSLIRYKSKMVMRSISELLDDSSSHVSLAVPRNLKEGSPPPSSSSDSDEDIDELPFIPMPQTMMFSESRMSLTEIHEDDVDVIRGSNESYQENMNRLEDITECQTTDGQRDVDHLEIAERTVNLKDSFQRGSSVEAEQVAGKSRRALMRRGSSADSALLLQITPEDDNMNNTTEEVQKHMQKAVSMELPHSSNSPKTGRLSKEDYALKLDLMRQRLLKRGTVDKNMSGLRGPLLESLGVDNERRTASLDRNFTRAKLSASEVPRAFSSNCPEDTCPNTAFRKRSSLSDRNSESISLHRRSGAPLEIPSIFSGDHNLLDATSPLSEQTKDGPKPVFPREISSKPPTPDIENKQASKEEAIGAIQSMNTSQPASILDDNDKKVEKMEGHMFSEDCVPGKINKSTESSLDILPHDISSNYSSKLQVNGKKASSVAVLPTPMLKISEPDIQPTTGHPVVYASASSAYHPTLRTDIKDIDSEEIFEARFKKRESSLTHGLKRLTRTKSEENSPVLPRKSNEEVYRPRPVGAPLEFRPRGLKEKSKSVQDLREVEKEPRLGVIGRFSMRAKKLQSKKGKEETSDSEANRQHVTGAMGRSKSLDKKEVEIGSSDNTMDTEKENLEKNTKKVAESPVLAVRRKFESNVSGIFDRVHSKSKDIKDRETKPHSGEETLKEESQDIKKISDSPVLALRKKFESKVSGFSFRKQSQSDKSEGEKEVKNEEQKTPLFSRHRRSQSDGLIHKSVNNPENQTPSQTASTSSKETLISSSSSHSIQSSQTPESDIRSRWDRWGLSRGKRDRTPSKSNAPEIQKADFPPVFHITLKDHVLLEGNPVTLSCLPAGSPEPNILWIKDKKPLEINDRMSLVACPDGRQLLMIMKTSKKDAGIYECVASNNLASATSSCILSIACVPKRPGTPEIPQIYNNTALVQWKPSDSKVPCTYTLEKKCDGDDKWVTEATGVTDCFYNSSVFPTGSTIQFRVACVNKAGQGPYSNVSKGVRINVEVPPLCQPAEMKIHPSSPFSVAAVTTSASTLAEPSVSQSISSIPAQSVDVTNTSSEVPVSHFCPKMSIPPLVHPKPTSTINIVTPVTQTQTVSARSYTAPPSIGRSISPVPSHVPATCSVAPTPISPPVILVKSISPIGEGASSPPQKTPMERVVSTTKTETTLKQGVPQKPYSFFDEKARGRFGVIRDCRENSTGKMFIAKIIPYDQQAKQAVIKEYEILKSLRCERIMALHEAYITPRYLVLITEYCTGKEILYSLIERFCYSEDDVVGFIVQILQGLEYLHNCRILHLDIKPDNIMVTNLNVIKIIDFGSAQRFNPLSLKQYSRELGTLEYMAPELLKGDLVGPPADIWSLGVLSYIMLSGRLPFQDKDPKLTETKIHAAKFDSTKLYPKVSQSASTFLKKTLNGYPWCRPTIKDCLNHSWLHDSYLKKLRRQTLTFTTTRLKEFLEEHQRRCAESATKHQVLLRVYQSGSSSPASPTKSSSPSTPISEEKH</sequence>
<evidence type="ECO:0000256" key="7">
    <source>
        <dbReference type="ARBA" id="ARBA00022737"/>
    </source>
</evidence>
<evidence type="ECO:0000256" key="8">
    <source>
        <dbReference type="ARBA" id="ARBA00022741"/>
    </source>
</evidence>
<dbReference type="CDD" id="cd14111">
    <property type="entry name" value="STKc_SPEG_rpt2"/>
    <property type="match status" value="1"/>
</dbReference>
<dbReference type="SUPFAM" id="SSF48726">
    <property type="entry name" value="Immunoglobulin"/>
    <property type="match status" value="7"/>
</dbReference>
<dbReference type="InterPro" id="IPR003961">
    <property type="entry name" value="FN3_dom"/>
</dbReference>
<feature type="compositionally biased region" description="Basic and acidic residues" evidence="17">
    <location>
        <begin position="2340"/>
        <end position="2350"/>
    </location>
</feature>
<dbReference type="SMART" id="SM00220">
    <property type="entry name" value="S_TKc"/>
    <property type="match status" value="2"/>
</dbReference>
<keyword evidence="5" id="KW-0597">Phosphoprotein</keyword>
<evidence type="ECO:0000256" key="11">
    <source>
        <dbReference type="ARBA" id="ARBA00023157"/>
    </source>
</evidence>
<dbReference type="Pfam" id="PF07679">
    <property type="entry name" value="I-set"/>
    <property type="match status" value="6"/>
</dbReference>
<feature type="domain" description="Ig-like" evidence="19">
    <location>
        <begin position="31"/>
        <end position="113"/>
    </location>
</feature>
<feature type="domain" description="Ig-like" evidence="19">
    <location>
        <begin position="647"/>
        <end position="735"/>
    </location>
</feature>
<dbReference type="PROSITE" id="PS50835">
    <property type="entry name" value="IG_LIKE"/>
    <property type="match status" value="6"/>
</dbReference>
<accession>A0A8C1IN23</accession>
<keyword evidence="11" id="KW-1015">Disulfide bond</keyword>
<dbReference type="InterPro" id="IPR008271">
    <property type="entry name" value="Ser/Thr_kinase_AS"/>
</dbReference>
<feature type="domain" description="Protein kinase" evidence="18">
    <location>
        <begin position="1289"/>
        <end position="1539"/>
    </location>
</feature>
<dbReference type="InterPro" id="IPR003598">
    <property type="entry name" value="Ig_sub2"/>
</dbReference>
<dbReference type="InterPro" id="IPR013783">
    <property type="entry name" value="Ig-like_fold"/>
</dbReference>
<evidence type="ECO:0000313" key="21">
    <source>
        <dbReference type="Ensembl" id="ENSCCRP00010019886.1"/>
    </source>
</evidence>
<feature type="domain" description="Ig-like" evidence="19">
    <location>
        <begin position="748"/>
        <end position="836"/>
    </location>
</feature>
<dbReference type="EC" id="2.7.11.1" evidence="3"/>
<dbReference type="Ensembl" id="ENSCCRT00010021785.1">
    <property type="protein sequence ID" value="ENSCCRP00010019886.1"/>
    <property type="gene ID" value="ENSCCRG00010008515.1"/>
</dbReference>
<keyword evidence="4" id="KW-0723">Serine/threonine-protein kinase</keyword>
<evidence type="ECO:0000256" key="3">
    <source>
        <dbReference type="ARBA" id="ARBA00012513"/>
    </source>
</evidence>
<dbReference type="FunFam" id="2.60.40.10:FF:000080">
    <property type="entry name" value="Myosin light chain kinase, smooth muscle"/>
    <property type="match status" value="1"/>
</dbReference>
<keyword evidence="9" id="KW-0418">Kinase</keyword>
<feature type="region of interest" description="Disordered" evidence="17">
    <location>
        <begin position="253"/>
        <end position="276"/>
    </location>
</feature>
<dbReference type="Pfam" id="PF00041">
    <property type="entry name" value="fn3"/>
    <property type="match status" value="1"/>
</dbReference>
<feature type="region of interest" description="Disordered" evidence="17">
    <location>
        <begin position="1839"/>
        <end position="1862"/>
    </location>
</feature>
<evidence type="ECO:0000256" key="5">
    <source>
        <dbReference type="ARBA" id="ARBA00022553"/>
    </source>
</evidence>
<evidence type="ECO:0000256" key="15">
    <source>
        <dbReference type="ARBA" id="ARBA00048679"/>
    </source>
</evidence>
<dbReference type="FunFam" id="1.10.510.10:FF:000363">
    <property type="entry name" value="Striated muscle preferentially expressed protein kinase"/>
    <property type="match status" value="1"/>
</dbReference>
<feature type="domain" description="Protein kinase" evidence="18">
    <location>
        <begin position="2734"/>
        <end position="2986"/>
    </location>
</feature>
<keyword evidence="12" id="KW-0539">Nucleus</keyword>
<feature type="compositionally biased region" description="Polar residues" evidence="17">
    <location>
        <begin position="2302"/>
        <end position="2315"/>
    </location>
</feature>
<dbReference type="GO" id="GO:0004674">
    <property type="term" value="F:protein serine/threonine kinase activity"/>
    <property type="evidence" value="ECO:0007669"/>
    <property type="project" value="UniProtKB-KW"/>
</dbReference>
<feature type="compositionally biased region" description="Basic and acidic residues" evidence="17">
    <location>
        <begin position="423"/>
        <end position="433"/>
    </location>
</feature>
<dbReference type="PROSITE" id="PS50853">
    <property type="entry name" value="FN3"/>
    <property type="match status" value="2"/>
</dbReference>
<evidence type="ECO:0000256" key="17">
    <source>
        <dbReference type="SAM" id="MobiDB-lite"/>
    </source>
</evidence>
<feature type="region of interest" description="Disordered" evidence="17">
    <location>
        <begin position="569"/>
        <end position="588"/>
    </location>
</feature>
<evidence type="ECO:0000256" key="10">
    <source>
        <dbReference type="ARBA" id="ARBA00022840"/>
    </source>
</evidence>
<evidence type="ECO:0000256" key="4">
    <source>
        <dbReference type="ARBA" id="ARBA00022527"/>
    </source>
</evidence>
<dbReference type="FunFam" id="2.60.40.10:FF:000428">
    <property type="entry name" value="striated muscle preferentially expressed protein kinase"/>
    <property type="match status" value="1"/>
</dbReference>
<dbReference type="Gene3D" id="2.60.40.10">
    <property type="entry name" value="Immunoglobulins"/>
    <property type="match status" value="9"/>
</dbReference>
<feature type="region of interest" description="Disordered" evidence="17">
    <location>
        <begin position="2258"/>
        <end position="2369"/>
    </location>
</feature>
<dbReference type="GO" id="GO:0005634">
    <property type="term" value="C:nucleus"/>
    <property type="evidence" value="ECO:0007669"/>
    <property type="project" value="UniProtKB-SubCell"/>
</dbReference>
<comment type="subcellular location">
    <subcellularLocation>
        <location evidence="1">Nucleus</location>
    </subcellularLocation>
</comment>
<feature type="compositionally biased region" description="Basic and acidic residues" evidence="17">
    <location>
        <begin position="2208"/>
        <end position="2242"/>
    </location>
</feature>
<feature type="region of interest" description="Disordered" evidence="17">
    <location>
        <begin position="3031"/>
        <end position="3056"/>
    </location>
</feature>
<feature type="domain" description="Ig-like" evidence="19">
    <location>
        <begin position="2374"/>
        <end position="2464"/>
    </location>
</feature>
<dbReference type="SMART" id="SM00060">
    <property type="entry name" value="FN3"/>
    <property type="match status" value="2"/>
</dbReference>
<feature type="domain" description="Ig-like" evidence="19">
    <location>
        <begin position="1170"/>
        <end position="1258"/>
    </location>
</feature>
<feature type="domain" description="Fibronectin type-III" evidence="20">
    <location>
        <begin position="971"/>
        <end position="1068"/>
    </location>
</feature>
<feature type="region of interest" description="Disordered" evidence="17">
    <location>
        <begin position="423"/>
        <end position="464"/>
    </location>
</feature>
<feature type="compositionally biased region" description="Basic and acidic residues" evidence="17">
    <location>
        <begin position="2134"/>
        <end position="2146"/>
    </location>
</feature>
<keyword evidence="7" id="KW-0677">Repeat</keyword>
<feature type="compositionally biased region" description="Basic and acidic residues" evidence="17">
    <location>
        <begin position="2174"/>
        <end position="2188"/>
    </location>
</feature>
<dbReference type="PROSITE" id="PS00108">
    <property type="entry name" value="PROTEIN_KINASE_ST"/>
    <property type="match status" value="2"/>
</dbReference>
<evidence type="ECO:0000259" key="19">
    <source>
        <dbReference type="PROSITE" id="PS50835"/>
    </source>
</evidence>
<keyword evidence="6" id="KW-0808">Transferase</keyword>
<feature type="compositionally biased region" description="Basic and acidic residues" evidence="17">
    <location>
        <begin position="2266"/>
        <end position="2283"/>
    </location>
</feature>
<feature type="domain" description="Ig-like" evidence="19">
    <location>
        <begin position="874"/>
        <end position="957"/>
    </location>
</feature>
<dbReference type="SMART" id="SM00408">
    <property type="entry name" value="IGc2"/>
    <property type="match status" value="6"/>
</dbReference>
<evidence type="ECO:0000256" key="14">
    <source>
        <dbReference type="ARBA" id="ARBA00047899"/>
    </source>
</evidence>
<evidence type="ECO:0000259" key="18">
    <source>
        <dbReference type="PROSITE" id="PS50011"/>
    </source>
</evidence>
<evidence type="ECO:0000256" key="1">
    <source>
        <dbReference type="ARBA" id="ARBA00004123"/>
    </source>
</evidence>
<feature type="region of interest" description="Disordered" evidence="17">
    <location>
        <begin position="1"/>
        <end position="23"/>
    </location>
</feature>
<dbReference type="PANTHER" id="PTHR47633">
    <property type="entry name" value="IMMUNOGLOBULIN"/>
    <property type="match status" value="1"/>
</dbReference>
<dbReference type="FunFam" id="2.60.40.10:FF:000032">
    <property type="entry name" value="palladin isoform X1"/>
    <property type="match status" value="2"/>
</dbReference>
<dbReference type="InterPro" id="IPR036116">
    <property type="entry name" value="FN3_sf"/>
</dbReference>
<feature type="compositionally biased region" description="Polar residues" evidence="17">
    <location>
        <begin position="9"/>
        <end position="23"/>
    </location>
</feature>
<feature type="compositionally biased region" description="Basic and acidic residues" evidence="17">
    <location>
        <begin position="440"/>
        <end position="453"/>
    </location>
</feature>
<dbReference type="PANTHER" id="PTHR47633:SF3">
    <property type="entry name" value="STRIATED MUSCLE PREFERENTIALLY EXPRESSED PROTEIN KINASE"/>
    <property type="match status" value="1"/>
</dbReference>
<proteinExistence type="inferred from homology"/>
<dbReference type="InterPro" id="IPR000719">
    <property type="entry name" value="Prot_kinase_dom"/>
</dbReference>
<reference evidence="21" key="1">
    <citation type="submission" date="2025-08" db="UniProtKB">
        <authorList>
            <consortium name="Ensembl"/>
        </authorList>
    </citation>
    <scope>IDENTIFICATION</scope>
</reference>
<dbReference type="Proteomes" id="UP000694427">
    <property type="component" value="Unplaced"/>
</dbReference>
<dbReference type="FunFam" id="3.30.200.20:FF:000302">
    <property type="entry name" value="striated muscle preferentially expressed protein kinase"/>
    <property type="match status" value="1"/>
</dbReference>
<feature type="compositionally biased region" description="Low complexity" evidence="17">
    <location>
        <begin position="3033"/>
        <end position="3056"/>
    </location>
</feature>
<organism evidence="21 22">
    <name type="scientific">Cyprinus carpio</name>
    <name type="common">Common carp</name>
    <dbReference type="NCBI Taxonomy" id="7962"/>
    <lineage>
        <taxon>Eukaryota</taxon>
        <taxon>Metazoa</taxon>
        <taxon>Chordata</taxon>
        <taxon>Craniata</taxon>
        <taxon>Vertebrata</taxon>
        <taxon>Euteleostomi</taxon>
        <taxon>Actinopterygii</taxon>
        <taxon>Neopterygii</taxon>
        <taxon>Teleostei</taxon>
        <taxon>Ostariophysi</taxon>
        <taxon>Cypriniformes</taxon>
        <taxon>Cyprinidae</taxon>
        <taxon>Cyprininae</taxon>
        <taxon>Cyprinus</taxon>
    </lineage>
</organism>
<evidence type="ECO:0000256" key="6">
    <source>
        <dbReference type="ARBA" id="ARBA00022679"/>
    </source>
</evidence>
<dbReference type="InterPro" id="IPR007110">
    <property type="entry name" value="Ig-like_dom"/>
</dbReference>
<feature type="region of interest" description="Disordered" evidence="17">
    <location>
        <begin position="2058"/>
        <end position="2077"/>
    </location>
</feature>
<feature type="domain" description="Fibronectin type-III" evidence="20">
    <location>
        <begin position="2471"/>
        <end position="2566"/>
    </location>
</feature>
<evidence type="ECO:0000256" key="12">
    <source>
        <dbReference type="ARBA" id="ARBA00023242"/>
    </source>
</evidence>
<feature type="region of interest" description="Disordered" evidence="17">
    <location>
        <begin position="1594"/>
        <end position="1617"/>
    </location>
</feature>
<feature type="region of interest" description="Disordered" evidence="17">
    <location>
        <begin position="309"/>
        <end position="329"/>
    </location>
</feature>
<protein>
    <recommendedName>
        <fullName evidence="3">non-specific serine/threonine protein kinase</fullName>
        <ecNumber evidence="3">2.7.11.1</ecNumber>
    </recommendedName>
</protein>
<feature type="region of interest" description="Disordered" evidence="17">
    <location>
        <begin position="2204"/>
        <end position="2245"/>
    </location>
</feature>
<dbReference type="GO" id="GO:0061061">
    <property type="term" value="P:muscle structure development"/>
    <property type="evidence" value="ECO:0007669"/>
    <property type="project" value="UniProtKB-ARBA"/>
</dbReference>
<keyword evidence="22" id="KW-1185">Reference proteome</keyword>
<dbReference type="InterPro" id="IPR036179">
    <property type="entry name" value="Ig-like_dom_sf"/>
</dbReference>
<evidence type="ECO:0000256" key="16">
    <source>
        <dbReference type="PROSITE-ProRule" id="PRU10141"/>
    </source>
</evidence>
<dbReference type="FunFam" id="1.10.510.10:FF:000344">
    <property type="entry name" value="striated muscle preferentially expressed protein kinase isoform X1"/>
    <property type="match status" value="1"/>
</dbReference>
<comment type="catalytic activity">
    <reaction evidence="15">
        <text>L-seryl-[protein] + ATP = O-phospho-L-seryl-[protein] + ADP + H(+)</text>
        <dbReference type="Rhea" id="RHEA:17989"/>
        <dbReference type="Rhea" id="RHEA-COMP:9863"/>
        <dbReference type="Rhea" id="RHEA-COMP:11604"/>
        <dbReference type="ChEBI" id="CHEBI:15378"/>
        <dbReference type="ChEBI" id="CHEBI:29999"/>
        <dbReference type="ChEBI" id="CHEBI:30616"/>
        <dbReference type="ChEBI" id="CHEBI:83421"/>
        <dbReference type="ChEBI" id="CHEBI:456216"/>
        <dbReference type="EC" id="2.7.11.1"/>
    </reaction>
</comment>
<comment type="catalytic activity">
    <reaction evidence="14">
        <text>L-threonyl-[protein] + ATP = O-phospho-L-threonyl-[protein] + ADP + H(+)</text>
        <dbReference type="Rhea" id="RHEA:46608"/>
        <dbReference type="Rhea" id="RHEA-COMP:11060"/>
        <dbReference type="Rhea" id="RHEA-COMP:11605"/>
        <dbReference type="ChEBI" id="CHEBI:15378"/>
        <dbReference type="ChEBI" id="CHEBI:30013"/>
        <dbReference type="ChEBI" id="CHEBI:30616"/>
        <dbReference type="ChEBI" id="CHEBI:61977"/>
        <dbReference type="ChEBI" id="CHEBI:456216"/>
        <dbReference type="EC" id="2.7.11.1"/>
    </reaction>
</comment>
<evidence type="ECO:0000256" key="2">
    <source>
        <dbReference type="ARBA" id="ARBA00006692"/>
    </source>
</evidence>
<dbReference type="InterPro" id="IPR017441">
    <property type="entry name" value="Protein_kinase_ATP_BS"/>
</dbReference>
<keyword evidence="13" id="KW-0393">Immunoglobulin domain</keyword>
<dbReference type="Gene3D" id="3.30.200.20">
    <property type="entry name" value="Phosphorylase Kinase, domain 1"/>
    <property type="match status" value="2"/>
</dbReference>
<evidence type="ECO:0000256" key="9">
    <source>
        <dbReference type="ARBA" id="ARBA00022777"/>
    </source>
</evidence>
<feature type="region of interest" description="Disordered" evidence="17">
    <location>
        <begin position="487"/>
        <end position="527"/>
    </location>
</feature>
<dbReference type="SUPFAM" id="SSF56112">
    <property type="entry name" value="Protein kinase-like (PK-like)"/>
    <property type="match status" value="2"/>
</dbReference>
<dbReference type="PROSITE" id="PS00107">
    <property type="entry name" value="PROTEIN_KINASE_ATP"/>
    <property type="match status" value="1"/>
</dbReference>
<dbReference type="FunFam" id="2.60.40.10:FF:000513">
    <property type="entry name" value="striated muscle preferentially expressed protein kinase"/>
    <property type="match status" value="1"/>
</dbReference>
<feature type="compositionally biased region" description="Low complexity" evidence="17">
    <location>
        <begin position="2316"/>
        <end position="2339"/>
    </location>
</feature>
<dbReference type="SMART" id="SM00409">
    <property type="entry name" value="IG"/>
    <property type="match status" value="7"/>
</dbReference>